<dbReference type="AlphaFoldDB" id="A0A916XGY4"/>
<dbReference type="InterPro" id="IPR050708">
    <property type="entry name" value="T6SS_VgrG/RHS"/>
</dbReference>
<dbReference type="Proteomes" id="UP000651668">
    <property type="component" value="Unassembled WGS sequence"/>
</dbReference>
<keyword evidence="3" id="KW-1185">Reference proteome</keyword>
<name>A0A916XGY4_9SPHI</name>
<evidence type="ECO:0000313" key="3">
    <source>
        <dbReference type="Proteomes" id="UP000651668"/>
    </source>
</evidence>
<dbReference type="Gene3D" id="2.180.10.10">
    <property type="entry name" value="RHS repeat-associated core"/>
    <property type="match status" value="1"/>
</dbReference>
<dbReference type="EMBL" id="BMIL01000010">
    <property type="protein sequence ID" value="GGC72600.1"/>
    <property type="molecule type" value="Genomic_DNA"/>
</dbReference>
<reference evidence="2" key="1">
    <citation type="journal article" date="2014" name="Int. J. Syst. Evol. Microbiol.">
        <title>Complete genome sequence of Corynebacterium casei LMG S-19264T (=DSM 44701T), isolated from a smear-ripened cheese.</title>
        <authorList>
            <consortium name="US DOE Joint Genome Institute (JGI-PGF)"/>
            <person name="Walter F."/>
            <person name="Albersmeier A."/>
            <person name="Kalinowski J."/>
            <person name="Ruckert C."/>
        </authorList>
    </citation>
    <scope>NUCLEOTIDE SEQUENCE</scope>
    <source>
        <strain evidence="2">CGMCC 1.15343</strain>
    </source>
</reference>
<feature type="compositionally biased region" description="Acidic residues" evidence="1">
    <location>
        <begin position="136"/>
        <end position="148"/>
    </location>
</feature>
<feature type="region of interest" description="Disordered" evidence="1">
    <location>
        <begin position="130"/>
        <end position="161"/>
    </location>
</feature>
<reference evidence="2" key="2">
    <citation type="submission" date="2020-09" db="EMBL/GenBank/DDBJ databases">
        <authorList>
            <person name="Sun Q."/>
            <person name="Zhou Y."/>
        </authorList>
    </citation>
    <scope>NUCLEOTIDE SEQUENCE</scope>
    <source>
        <strain evidence="2">CGMCC 1.15343</strain>
    </source>
</reference>
<dbReference type="PANTHER" id="PTHR32305">
    <property type="match status" value="1"/>
</dbReference>
<evidence type="ECO:0008006" key="4">
    <source>
        <dbReference type="Google" id="ProtNLM"/>
    </source>
</evidence>
<dbReference type="InterPro" id="IPR022385">
    <property type="entry name" value="Rhs_assc_core"/>
</dbReference>
<comment type="caution">
    <text evidence="2">The sequence shown here is derived from an EMBL/GenBank/DDBJ whole genome shotgun (WGS) entry which is preliminary data.</text>
</comment>
<sequence>MKDHLGNVRVSFFKNPVSNALEVIQKDEYFAFGKRVVVTPGTNKYLYNGKELQGESETFDYGARFYDPVIARWTSVDPLAELERLRSPYNYGVNNPIRFIDPDGRAVDDIHGGVRLTGEDAKALFGQIKASNSSSDQDEQGEEEEDEQGPGLGGKNASVAKKGGSPWDWNHIYDKAAQKRVSSLLEGDILGYLDYGDAPVFGGFGLGKATSMINGVRVALNGSKSAAPALYTVYRAVTQNGSVYWGMTKDFVRRAAQHGDRFTDIAEVHVGIPTKGAARGIEQLMIDKAGGIKNLENSINSIATKNPQILHYYREATKFLSK</sequence>
<dbReference type="PANTHER" id="PTHR32305:SF15">
    <property type="entry name" value="PROTEIN RHSA-RELATED"/>
    <property type="match status" value="1"/>
</dbReference>
<gene>
    <name evidence="2" type="ORF">GCM10011387_27640</name>
</gene>
<accession>A0A916XGY4</accession>
<organism evidence="2 3">
    <name type="scientific">Pedobacter quisquiliarum</name>
    <dbReference type="NCBI Taxonomy" id="1834438"/>
    <lineage>
        <taxon>Bacteria</taxon>
        <taxon>Pseudomonadati</taxon>
        <taxon>Bacteroidota</taxon>
        <taxon>Sphingobacteriia</taxon>
        <taxon>Sphingobacteriales</taxon>
        <taxon>Sphingobacteriaceae</taxon>
        <taxon>Pedobacter</taxon>
    </lineage>
</organism>
<dbReference type="NCBIfam" id="TIGR03696">
    <property type="entry name" value="Rhs_assc_core"/>
    <property type="match status" value="1"/>
</dbReference>
<protein>
    <recommendedName>
        <fullName evidence="4">RHS repeat-associated core domain-containing protein</fullName>
    </recommendedName>
</protein>
<proteinExistence type="predicted"/>
<evidence type="ECO:0000313" key="2">
    <source>
        <dbReference type="EMBL" id="GGC72600.1"/>
    </source>
</evidence>
<dbReference type="RefSeq" id="WP_188627519.1">
    <property type="nucleotide sequence ID" value="NZ_BMIL01000010.1"/>
</dbReference>
<evidence type="ECO:0000256" key="1">
    <source>
        <dbReference type="SAM" id="MobiDB-lite"/>
    </source>
</evidence>